<organism evidence="1 2">
    <name type="scientific">Scleroderma citrinum Foug A</name>
    <dbReference type="NCBI Taxonomy" id="1036808"/>
    <lineage>
        <taxon>Eukaryota</taxon>
        <taxon>Fungi</taxon>
        <taxon>Dikarya</taxon>
        <taxon>Basidiomycota</taxon>
        <taxon>Agaricomycotina</taxon>
        <taxon>Agaricomycetes</taxon>
        <taxon>Agaricomycetidae</taxon>
        <taxon>Boletales</taxon>
        <taxon>Sclerodermatineae</taxon>
        <taxon>Sclerodermataceae</taxon>
        <taxon>Scleroderma</taxon>
    </lineage>
</organism>
<name>A0A0C3EMW4_9AGAM</name>
<accession>A0A0C3EMW4</accession>
<evidence type="ECO:0000313" key="2">
    <source>
        <dbReference type="Proteomes" id="UP000053989"/>
    </source>
</evidence>
<gene>
    <name evidence="1" type="ORF">SCLCIDRAFT_711556</name>
</gene>
<dbReference type="InParanoid" id="A0A0C3EMW4"/>
<protein>
    <submittedName>
        <fullName evidence="1">Uncharacterized protein</fullName>
    </submittedName>
</protein>
<sequence length="110" mass="12655">MYLCLGPSCGICREKSDRIHGIVFIRMSWTETPAIDTRAPTWNLTGRTQRPRFGFDTAVDHLPWVKLASSERFNCSLSIPLSYFPSQIYIYIEGLKVGFRTRLYSFGMPI</sequence>
<proteinExistence type="predicted"/>
<keyword evidence="2" id="KW-1185">Reference proteome</keyword>
<dbReference type="HOGENOM" id="CLU_2172569_0_0_1"/>
<reference evidence="2" key="2">
    <citation type="submission" date="2015-01" db="EMBL/GenBank/DDBJ databases">
        <title>Evolutionary Origins and Diversification of the Mycorrhizal Mutualists.</title>
        <authorList>
            <consortium name="DOE Joint Genome Institute"/>
            <consortium name="Mycorrhizal Genomics Consortium"/>
            <person name="Kohler A."/>
            <person name="Kuo A."/>
            <person name="Nagy L.G."/>
            <person name="Floudas D."/>
            <person name="Copeland A."/>
            <person name="Barry K.W."/>
            <person name="Cichocki N."/>
            <person name="Veneault-Fourrey C."/>
            <person name="LaButti K."/>
            <person name="Lindquist E.A."/>
            <person name="Lipzen A."/>
            <person name="Lundell T."/>
            <person name="Morin E."/>
            <person name="Murat C."/>
            <person name="Riley R."/>
            <person name="Ohm R."/>
            <person name="Sun H."/>
            <person name="Tunlid A."/>
            <person name="Henrissat B."/>
            <person name="Grigoriev I.V."/>
            <person name="Hibbett D.S."/>
            <person name="Martin F."/>
        </authorList>
    </citation>
    <scope>NUCLEOTIDE SEQUENCE [LARGE SCALE GENOMIC DNA]</scope>
    <source>
        <strain evidence="2">Foug A</strain>
    </source>
</reference>
<dbReference type="Proteomes" id="UP000053989">
    <property type="component" value="Unassembled WGS sequence"/>
</dbReference>
<dbReference type="AlphaFoldDB" id="A0A0C3EMW4"/>
<evidence type="ECO:0000313" key="1">
    <source>
        <dbReference type="EMBL" id="KIM69544.1"/>
    </source>
</evidence>
<dbReference type="EMBL" id="KN822006">
    <property type="protein sequence ID" value="KIM69544.1"/>
    <property type="molecule type" value="Genomic_DNA"/>
</dbReference>
<reference evidence="1 2" key="1">
    <citation type="submission" date="2014-04" db="EMBL/GenBank/DDBJ databases">
        <authorList>
            <consortium name="DOE Joint Genome Institute"/>
            <person name="Kuo A."/>
            <person name="Kohler A."/>
            <person name="Nagy L.G."/>
            <person name="Floudas D."/>
            <person name="Copeland A."/>
            <person name="Barry K.W."/>
            <person name="Cichocki N."/>
            <person name="Veneault-Fourrey C."/>
            <person name="LaButti K."/>
            <person name="Lindquist E.A."/>
            <person name="Lipzen A."/>
            <person name="Lundell T."/>
            <person name="Morin E."/>
            <person name="Murat C."/>
            <person name="Sun H."/>
            <person name="Tunlid A."/>
            <person name="Henrissat B."/>
            <person name="Grigoriev I.V."/>
            <person name="Hibbett D.S."/>
            <person name="Martin F."/>
            <person name="Nordberg H.P."/>
            <person name="Cantor M.N."/>
            <person name="Hua S.X."/>
        </authorList>
    </citation>
    <scope>NUCLEOTIDE SEQUENCE [LARGE SCALE GENOMIC DNA]</scope>
    <source>
        <strain evidence="1 2">Foug A</strain>
    </source>
</reference>